<gene>
    <name evidence="3" type="ORF">ACFQLX_08115</name>
</gene>
<accession>A0ABW2GF12</accession>
<dbReference type="EMBL" id="JBHSZO010000009">
    <property type="protein sequence ID" value="MFC7218133.1"/>
    <property type="molecule type" value="Genomic_DNA"/>
</dbReference>
<name>A0ABW2GF12_9ACTN</name>
<feature type="chain" id="PRO_5047343719" evidence="2">
    <location>
        <begin position="31"/>
        <end position="194"/>
    </location>
</feature>
<evidence type="ECO:0000313" key="4">
    <source>
        <dbReference type="Proteomes" id="UP001596413"/>
    </source>
</evidence>
<reference evidence="4" key="1">
    <citation type="journal article" date="2019" name="Int. J. Syst. Evol. Microbiol.">
        <title>The Global Catalogue of Microorganisms (GCM) 10K type strain sequencing project: providing services to taxonomists for standard genome sequencing and annotation.</title>
        <authorList>
            <consortium name="The Broad Institute Genomics Platform"/>
            <consortium name="The Broad Institute Genome Sequencing Center for Infectious Disease"/>
            <person name="Wu L."/>
            <person name="Ma J."/>
        </authorList>
    </citation>
    <scope>NUCLEOTIDE SEQUENCE [LARGE SCALE GENOMIC DNA]</scope>
    <source>
        <strain evidence="4">CGMCC 1.13681</strain>
    </source>
</reference>
<feature type="region of interest" description="Disordered" evidence="1">
    <location>
        <begin position="160"/>
        <end position="194"/>
    </location>
</feature>
<protein>
    <submittedName>
        <fullName evidence="3">Small secreted protein</fullName>
    </submittedName>
</protein>
<sequence>MIKPLVIKKAGAAVIGAAALALFVSGCGNADEARQKKVDAWASGVCDTLREQLKHRDEATADMAEATDETEPAKAREAYVTAFDKSAKAYEAMAASFTKLGVPPVDDGKNVQSKTVAYLTDKAEAYAGLKTEAEKLDVKDQEKYAEGLRTLAGRVQKIAPEDGDLKEMSEGELEKAMGRQDGCQRTETKPDTQA</sequence>
<evidence type="ECO:0000313" key="3">
    <source>
        <dbReference type="EMBL" id="MFC7218133.1"/>
    </source>
</evidence>
<feature type="signal peptide" evidence="2">
    <location>
        <begin position="1"/>
        <end position="30"/>
    </location>
</feature>
<organism evidence="3 4">
    <name type="scientific">Streptomyces polyrhachis</name>
    <dbReference type="NCBI Taxonomy" id="1282885"/>
    <lineage>
        <taxon>Bacteria</taxon>
        <taxon>Bacillati</taxon>
        <taxon>Actinomycetota</taxon>
        <taxon>Actinomycetes</taxon>
        <taxon>Kitasatosporales</taxon>
        <taxon>Streptomycetaceae</taxon>
        <taxon>Streptomyces</taxon>
    </lineage>
</organism>
<keyword evidence="4" id="KW-1185">Reference proteome</keyword>
<dbReference type="PROSITE" id="PS51257">
    <property type="entry name" value="PROKAR_LIPOPROTEIN"/>
    <property type="match status" value="1"/>
</dbReference>
<dbReference type="Proteomes" id="UP001596413">
    <property type="component" value="Unassembled WGS sequence"/>
</dbReference>
<evidence type="ECO:0000256" key="1">
    <source>
        <dbReference type="SAM" id="MobiDB-lite"/>
    </source>
</evidence>
<evidence type="ECO:0000256" key="2">
    <source>
        <dbReference type="SAM" id="SignalP"/>
    </source>
</evidence>
<proteinExistence type="predicted"/>
<keyword evidence="2" id="KW-0732">Signal</keyword>
<comment type="caution">
    <text evidence="3">The sequence shown here is derived from an EMBL/GenBank/DDBJ whole genome shotgun (WGS) entry which is preliminary data.</text>
</comment>
<dbReference type="RefSeq" id="WP_386413418.1">
    <property type="nucleotide sequence ID" value="NZ_JBHSZO010000009.1"/>
</dbReference>